<evidence type="ECO:0000256" key="1">
    <source>
        <dbReference type="SAM" id="MobiDB-lite"/>
    </source>
</evidence>
<sequence>MDYLIYCELYHGLDGPSLLACSGSMKAGNSIGAEEKFSTNSSEGEMRTCTQKNVGWPKHAQNNISALRINPSGTVEKPCLTESEREEGGYSIQEAKYHIHR</sequence>
<feature type="region of interest" description="Disordered" evidence="1">
    <location>
        <begin position="75"/>
        <end position="101"/>
    </location>
</feature>
<name>A0A8H7YZY3_AJECA</name>
<organism evidence="2 3">
    <name type="scientific">Ajellomyces capsulatus</name>
    <name type="common">Darling's disease fungus</name>
    <name type="synonym">Histoplasma capsulatum</name>
    <dbReference type="NCBI Taxonomy" id="5037"/>
    <lineage>
        <taxon>Eukaryota</taxon>
        <taxon>Fungi</taxon>
        <taxon>Dikarya</taxon>
        <taxon>Ascomycota</taxon>
        <taxon>Pezizomycotina</taxon>
        <taxon>Eurotiomycetes</taxon>
        <taxon>Eurotiomycetidae</taxon>
        <taxon>Onygenales</taxon>
        <taxon>Ajellomycetaceae</taxon>
        <taxon>Histoplasma</taxon>
    </lineage>
</organism>
<proteinExistence type="predicted"/>
<dbReference type="EMBL" id="JAEVHI010000002">
    <property type="protein sequence ID" value="KAG5300206.1"/>
    <property type="molecule type" value="Genomic_DNA"/>
</dbReference>
<evidence type="ECO:0000313" key="2">
    <source>
        <dbReference type="EMBL" id="KAG5300206.1"/>
    </source>
</evidence>
<protein>
    <submittedName>
        <fullName evidence="2">Uncharacterized protein</fullName>
    </submittedName>
</protein>
<comment type="caution">
    <text evidence="2">The sequence shown here is derived from an EMBL/GenBank/DDBJ whole genome shotgun (WGS) entry which is preliminary data.</text>
</comment>
<dbReference type="Proteomes" id="UP000670092">
    <property type="component" value="Unassembled WGS sequence"/>
</dbReference>
<evidence type="ECO:0000313" key="3">
    <source>
        <dbReference type="Proteomes" id="UP000670092"/>
    </source>
</evidence>
<dbReference type="AlphaFoldDB" id="A0A8H7YZY3"/>
<gene>
    <name evidence="2" type="ORF">I7I52_10760</name>
</gene>
<reference evidence="2 3" key="1">
    <citation type="submission" date="2021-01" db="EMBL/GenBank/DDBJ databases">
        <title>Chromosome-level genome assembly of a human fungal pathogen reveals clustering of transcriptionally co-regulated genes.</title>
        <authorList>
            <person name="Voorhies M."/>
            <person name="Cohen S."/>
            <person name="Shea T.P."/>
            <person name="Petrus S."/>
            <person name="Munoz J.F."/>
            <person name="Poplawski S."/>
            <person name="Goldman W.E."/>
            <person name="Michael T."/>
            <person name="Cuomo C.A."/>
            <person name="Sil A."/>
            <person name="Beyhan S."/>
        </authorList>
    </citation>
    <scope>NUCLEOTIDE SEQUENCE [LARGE SCALE GENOMIC DNA]</scope>
    <source>
        <strain evidence="2 3">G184AR</strain>
    </source>
</reference>
<dbReference type="VEuPathDB" id="FungiDB:I7I52_10760"/>
<accession>A0A8H7YZY3</accession>